<dbReference type="EMBL" id="HBEG01007623">
    <property type="protein sequence ID" value="CAD8348775.1"/>
    <property type="molecule type" value="Transcribed_RNA"/>
</dbReference>
<keyword evidence="1" id="KW-0175">Coiled coil</keyword>
<name>A0A7R9ZZL5_9DINO</name>
<organism evidence="2">
    <name type="scientific">Pyrodinium bahamense</name>
    <dbReference type="NCBI Taxonomy" id="73915"/>
    <lineage>
        <taxon>Eukaryota</taxon>
        <taxon>Sar</taxon>
        <taxon>Alveolata</taxon>
        <taxon>Dinophyceae</taxon>
        <taxon>Gonyaulacales</taxon>
        <taxon>Pyrocystaceae</taxon>
        <taxon>Pyrodinium</taxon>
    </lineage>
</organism>
<sequence>MEGQAAKLRELMERLVRYAVGGIMCQDLGRLFAGALPPGAGRWLPQARTRMAATFVEAAQRRQPKVLELGCGAGPMASSWERRHPPVAAVAWPQAGGPSALGELRERVRLDARAAELAALRRHLREQRTENERRRGANAAARAELQALRERLQASTAALSLPILRQEG</sequence>
<accession>A0A7R9ZZL5</accession>
<reference evidence="2" key="1">
    <citation type="submission" date="2021-01" db="EMBL/GenBank/DDBJ databases">
        <authorList>
            <person name="Corre E."/>
            <person name="Pelletier E."/>
            <person name="Niang G."/>
            <person name="Scheremetjew M."/>
            <person name="Finn R."/>
            <person name="Kale V."/>
            <person name="Holt S."/>
            <person name="Cochrane G."/>
            <person name="Meng A."/>
            <person name="Brown T."/>
            <person name="Cohen L."/>
        </authorList>
    </citation>
    <scope>NUCLEOTIDE SEQUENCE</scope>
    <source>
        <strain evidence="2">Pbaha01</strain>
    </source>
</reference>
<dbReference type="SUPFAM" id="SSF53335">
    <property type="entry name" value="S-adenosyl-L-methionine-dependent methyltransferases"/>
    <property type="match status" value="1"/>
</dbReference>
<gene>
    <name evidence="2" type="ORF">PBAH0796_LOCUS4514</name>
</gene>
<evidence type="ECO:0000313" key="2">
    <source>
        <dbReference type="EMBL" id="CAD8348775.1"/>
    </source>
</evidence>
<dbReference type="Gene3D" id="3.40.50.150">
    <property type="entry name" value="Vaccinia Virus protein VP39"/>
    <property type="match status" value="1"/>
</dbReference>
<dbReference type="InterPro" id="IPR029063">
    <property type="entry name" value="SAM-dependent_MTases_sf"/>
</dbReference>
<dbReference type="AlphaFoldDB" id="A0A7R9ZZL5"/>
<evidence type="ECO:0000256" key="1">
    <source>
        <dbReference type="SAM" id="Coils"/>
    </source>
</evidence>
<feature type="coiled-coil region" evidence="1">
    <location>
        <begin position="131"/>
        <end position="158"/>
    </location>
</feature>
<protein>
    <submittedName>
        <fullName evidence="2">Uncharacterized protein</fullName>
    </submittedName>
</protein>
<proteinExistence type="predicted"/>